<gene>
    <name evidence="2" type="ORF">EG327_010225</name>
</gene>
<sequence length="61" mass="6384">MHTPPQIPKNPSAPRKTNIPHKSGPVAFMPALCYVVCSQQASKGDGSLYQKTTAGDCAVSA</sequence>
<dbReference type="Proteomes" id="UP000490939">
    <property type="component" value="Unassembled WGS sequence"/>
</dbReference>
<comment type="caution">
    <text evidence="2">The sequence shown here is derived from an EMBL/GenBank/DDBJ whole genome shotgun (WGS) entry which is preliminary data.</text>
</comment>
<reference evidence="2 3" key="1">
    <citation type="submission" date="2019-07" db="EMBL/GenBank/DDBJ databases">
        <title>Venturia inaequalis Genome Resource.</title>
        <authorList>
            <person name="Lichtner F.J."/>
        </authorList>
    </citation>
    <scope>NUCLEOTIDE SEQUENCE [LARGE SCALE GENOMIC DNA]</scope>
    <source>
        <strain evidence="2 3">DMI_063113</strain>
    </source>
</reference>
<keyword evidence="3" id="KW-1185">Reference proteome</keyword>
<name>A0A8H3UJ45_VENIN</name>
<accession>A0A8H3UJ45</accession>
<evidence type="ECO:0000313" key="3">
    <source>
        <dbReference type="Proteomes" id="UP000490939"/>
    </source>
</evidence>
<dbReference type="AlphaFoldDB" id="A0A8H3UJ45"/>
<organism evidence="2 3">
    <name type="scientific">Venturia inaequalis</name>
    <name type="common">Apple scab fungus</name>
    <dbReference type="NCBI Taxonomy" id="5025"/>
    <lineage>
        <taxon>Eukaryota</taxon>
        <taxon>Fungi</taxon>
        <taxon>Dikarya</taxon>
        <taxon>Ascomycota</taxon>
        <taxon>Pezizomycotina</taxon>
        <taxon>Dothideomycetes</taxon>
        <taxon>Pleosporomycetidae</taxon>
        <taxon>Venturiales</taxon>
        <taxon>Venturiaceae</taxon>
        <taxon>Venturia</taxon>
    </lineage>
</organism>
<protein>
    <submittedName>
        <fullName evidence="2">Uncharacterized protein</fullName>
    </submittedName>
</protein>
<evidence type="ECO:0000313" key="2">
    <source>
        <dbReference type="EMBL" id="KAE9970590.1"/>
    </source>
</evidence>
<feature type="region of interest" description="Disordered" evidence="1">
    <location>
        <begin position="42"/>
        <end position="61"/>
    </location>
</feature>
<proteinExistence type="predicted"/>
<evidence type="ECO:0000256" key="1">
    <source>
        <dbReference type="SAM" id="MobiDB-lite"/>
    </source>
</evidence>
<dbReference type="EMBL" id="WNWR01000714">
    <property type="protein sequence ID" value="KAE9970590.1"/>
    <property type="molecule type" value="Genomic_DNA"/>
</dbReference>
<feature type="region of interest" description="Disordered" evidence="1">
    <location>
        <begin position="1"/>
        <end position="22"/>
    </location>
</feature>